<dbReference type="AlphaFoldDB" id="A0A1L7GUT0"/>
<proteinExistence type="predicted"/>
<evidence type="ECO:0000313" key="2">
    <source>
        <dbReference type="EMBL" id="APU45732.1"/>
    </source>
</evidence>
<dbReference type="InterPro" id="IPR005119">
    <property type="entry name" value="LysR_subst-bd"/>
</dbReference>
<accession>A0A1L7GUT0</accession>
<feature type="domain" description="LysR substrate-binding" evidence="1">
    <location>
        <begin position="18"/>
        <end position="170"/>
    </location>
</feature>
<dbReference type="EMBL" id="CP019030">
    <property type="protein sequence ID" value="APU45732.1"/>
    <property type="molecule type" value="Genomic_DNA"/>
</dbReference>
<evidence type="ECO:0000259" key="1">
    <source>
        <dbReference type="Pfam" id="PF03466"/>
    </source>
</evidence>
<sequence>MPNYQLTVTQLSGEPTSSNRECDIMIGTFDQATTRRLVVAVPLGAYRFGIAVTSDHPLAHHSRLALNDLAGQRLLMVPRGISEKNDQLRDAIETAAPDVIIEGTHGRYNLDVFNRAADQNLALLNLTPWQDLHPNLVTVPLDTPLTVNYGVLASRQAPQPVQDFMNRLRQLI</sequence>
<evidence type="ECO:0000313" key="3">
    <source>
        <dbReference type="Proteomes" id="UP000185427"/>
    </source>
</evidence>
<dbReference type="SUPFAM" id="SSF53850">
    <property type="entry name" value="Periplasmic binding protein-like II"/>
    <property type="match status" value="1"/>
</dbReference>
<name>A0A1L7GUT0_LIMFE</name>
<gene>
    <name evidence="2" type="ORF">BUW47_04460</name>
</gene>
<dbReference type="Proteomes" id="UP000185427">
    <property type="component" value="Chromosome"/>
</dbReference>
<dbReference type="Pfam" id="PF03466">
    <property type="entry name" value="LysR_substrate"/>
    <property type="match status" value="1"/>
</dbReference>
<organism evidence="2 3">
    <name type="scientific">Limosilactobacillus fermentum</name>
    <name type="common">Lactobacillus fermentum</name>
    <dbReference type="NCBI Taxonomy" id="1613"/>
    <lineage>
        <taxon>Bacteria</taxon>
        <taxon>Bacillati</taxon>
        <taxon>Bacillota</taxon>
        <taxon>Bacilli</taxon>
        <taxon>Lactobacillales</taxon>
        <taxon>Lactobacillaceae</taxon>
        <taxon>Limosilactobacillus</taxon>
    </lineage>
</organism>
<dbReference type="CDD" id="cd05466">
    <property type="entry name" value="PBP2_LTTR_substrate"/>
    <property type="match status" value="1"/>
</dbReference>
<reference evidence="2 3" key="1">
    <citation type="submission" date="2016-12" db="EMBL/GenBank/DDBJ databases">
        <title>Complete Genome Sequence of Lactobacillus fermentum Strain SNUV175, a Probiotic for Treatment of Bacterial Vaginosis.</title>
        <authorList>
            <person name="Lee S."/>
            <person name="You H.J."/>
            <person name="Kwon B."/>
            <person name="Ko G."/>
        </authorList>
    </citation>
    <scope>NUCLEOTIDE SEQUENCE [LARGE SCALE GENOMIC DNA]</scope>
    <source>
        <strain evidence="2 3">SNUV175</strain>
    </source>
</reference>
<protein>
    <submittedName>
        <fullName evidence="2">Transcriptional regulator</fullName>
    </submittedName>
</protein>
<dbReference type="Gene3D" id="3.40.190.290">
    <property type="match status" value="1"/>
</dbReference>